<evidence type="ECO:0000313" key="1">
    <source>
        <dbReference type="EMBL" id="KIK20102.1"/>
    </source>
</evidence>
<reference evidence="2" key="2">
    <citation type="submission" date="2015-01" db="EMBL/GenBank/DDBJ databases">
        <title>Evolutionary Origins and Diversification of the Mycorrhizal Mutualists.</title>
        <authorList>
            <consortium name="DOE Joint Genome Institute"/>
            <consortium name="Mycorrhizal Genomics Consortium"/>
            <person name="Kohler A."/>
            <person name="Kuo A."/>
            <person name="Nagy L.G."/>
            <person name="Floudas D."/>
            <person name="Copeland A."/>
            <person name="Barry K.W."/>
            <person name="Cichocki N."/>
            <person name="Veneault-Fourrey C."/>
            <person name="LaButti K."/>
            <person name="Lindquist E.A."/>
            <person name="Lipzen A."/>
            <person name="Lundell T."/>
            <person name="Morin E."/>
            <person name="Murat C."/>
            <person name="Riley R."/>
            <person name="Ohm R."/>
            <person name="Sun H."/>
            <person name="Tunlid A."/>
            <person name="Henrissat B."/>
            <person name="Grigoriev I.V."/>
            <person name="Hibbett D.S."/>
            <person name="Martin F."/>
        </authorList>
    </citation>
    <scope>NUCLEOTIDE SEQUENCE [LARGE SCALE GENOMIC DNA]</scope>
    <source>
        <strain evidence="2">441</strain>
    </source>
</reference>
<dbReference type="Proteomes" id="UP000054018">
    <property type="component" value="Unassembled WGS sequence"/>
</dbReference>
<keyword evidence="2" id="KW-1185">Reference proteome</keyword>
<name>A0A0C9ZCF7_9AGAM</name>
<dbReference type="AlphaFoldDB" id="A0A0C9ZCF7"/>
<gene>
    <name evidence="1" type="ORF">PISMIDRAFT_601786</name>
</gene>
<dbReference type="HOGENOM" id="CLU_1678638_0_0_1"/>
<sequence>MTGRYPDIVSKMFHYFMAFHCEFVEGKIARLRLTECAGPIVHCPPRQSVQSPVCPCHAVCAATTLRVFFPNGIKMLGSIEWWSLSSHCVILVRGLSLLVVCETRPLDGSFAFFHYYGATYLLGTSECPEFWEPQRYVRYLARIHHAHLLSEQCHSTA</sequence>
<organism evidence="1 2">
    <name type="scientific">Pisolithus microcarpus 441</name>
    <dbReference type="NCBI Taxonomy" id="765257"/>
    <lineage>
        <taxon>Eukaryota</taxon>
        <taxon>Fungi</taxon>
        <taxon>Dikarya</taxon>
        <taxon>Basidiomycota</taxon>
        <taxon>Agaricomycotina</taxon>
        <taxon>Agaricomycetes</taxon>
        <taxon>Agaricomycetidae</taxon>
        <taxon>Boletales</taxon>
        <taxon>Sclerodermatineae</taxon>
        <taxon>Pisolithaceae</taxon>
        <taxon>Pisolithus</taxon>
    </lineage>
</organism>
<proteinExistence type="predicted"/>
<accession>A0A0C9ZCF7</accession>
<reference evidence="1 2" key="1">
    <citation type="submission" date="2014-04" db="EMBL/GenBank/DDBJ databases">
        <authorList>
            <consortium name="DOE Joint Genome Institute"/>
            <person name="Kuo A."/>
            <person name="Kohler A."/>
            <person name="Costa M.D."/>
            <person name="Nagy L.G."/>
            <person name="Floudas D."/>
            <person name="Copeland A."/>
            <person name="Barry K.W."/>
            <person name="Cichocki N."/>
            <person name="Veneault-Fourrey C."/>
            <person name="LaButti K."/>
            <person name="Lindquist E.A."/>
            <person name="Lipzen A."/>
            <person name="Lundell T."/>
            <person name="Morin E."/>
            <person name="Murat C."/>
            <person name="Sun H."/>
            <person name="Tunlid A."/>
            <person name="Henrissat B."/>
            <person name="Grigoriev I.V."/>
            <person name="Hibbett D.S."/>
            <person name="Martin F."/>
            <person name="Nordberg H.P."/>
            <person name="Cantor M.N."/>
            <person name="Hua S.X."/>
        </authorList>
    </citation>
    <scope>NUCLEOTIDE SEQUENCE [LARGE SCALE GENOMIC DNA]</scope>
    <source>
        <strain evidence="1 2">441</strain>
    </source>
</reference>
<evidence type="ECO:0000313" key="2">
    <source>
        <dbReference type="Proteomes" id="UP000054018"/>
    </source>
</evidence>
<protein>
    <submittedName>
        <fullName evidence="1">Uncharacterized protein</fullName>
    </submittedName>
</protein>
<dbReference type="EMBL" id="KN833772">
    <property type="protein sequence ID" value="KIK20102.1"/>
    <property type="molecule type" value="Genomic_DNA"/>
</dbReference>